<dbReference type="PANTHER" id="PTHR43622:SF1">
    <property type="entry name" value="3-DEHYDROQUINATE SYNTHASE"/>
    <property type="match status" value="1"/>
</dbReference>
<gene>
    <name evidence="9" type="primary">aroB_2</name>
    <name evidence="9" type="ORF">KSF_109270</name>
</gene>
<dbReference type="GO" id="GO:0046872">
    <property type="term" value="F:metal ion binding"/>
    <property type="evidence" value="ECO:0007669"/>
    <property type="project" value="UniProtKB-KW"/>
</dbReference>
<keyword evidence="3" id="KW-0479">Metal-binding</keyword>
<dbReference type="RefSeq" id="WP_220211450.1">
    <property type="nucleotide sequence ID" value="NZ_BNJK01000003.1"/>
</dbReference>
<dbReference type="Gene3D" id="1.20.1090.10">
    <property type="entry name" value="Dehydroquinate synthase-like - alpha domain"/>
    <property type="match status" value="1"/>
</dbReference>
<organism evidence="9 10">
    <name type="scientific">Reticulibacter mediterranei</name>
    <dbReference type="NCBI Taxonomy" id="2778369"/>
    <lineage>
        <taxon>Bacteria</taxon>
        <taxon>Bacillati</taxon>
        <taxon>Chloroflexota</taxon>
        <taxon>Ktedonobacteria</taxon>
        <taxon>Ktedonobacterales</taxon>
        <taxon>Reticulibacteraceae</taxon>
        <taxon>Reticulibacter</taxon>
    </lineage>
</organism>
<keyword evidence="5" id="KW-0456">Lyase</keyword>
<accession>A0A8J3IZJ5</accession>
<comment type="caution">
    <text evidence="9">The sequence shown here is derived from an EMBL/GenBank/DDBJ whole genome shotgun (WGS) entry which is preliminary data.</text>
</comment>
<evidence type="ECO:0000256" key="2">
    <source>
        <dbReference type="ARBA" id="ARBA00001941"/>
    </source>
</evidence>
<evidence type="ECO:0000313" key="10">
    <source>
        <dbReference type="Proteomes" id="UP000597444"/>
    </source>
</evidence>
<dbReference type="GO" id="GO:0009073">
    <property type="term" value="P:aromatic amino acid family biosynthetic process"/>
    <property type="evidence" value="ECO:0007669"/>
    <property type="project" value="InterPro"/>
</dbReference>
<evidence type="ECO:0000256" key="6">
    <source>
        <dbReference type="ARBA" id="ARBA00023285"/>
    </source>
</evidence>
<keyword evidence="4" id="KW-0520">NAD</keyword>
<dbReference type="InterPro" id="IPR030960">
    <property type="entry name" value="DHQS/DOIS_N"/>
</dbReference>
<evidence type="ECO:0000259" key="7">
    <source>
        <dbReference type="Pfam" id="PF01761"/>
    </source>
</evidence>
<dbReference type="Proteomes" id="UP000597444">
    <property type="component" value="Unassembled WGS sequence"/>
</dbReference>
<evidence type="ECO:0000256" key="4">
    <source>
        <dbReference type="ARBA" id="ARBA00023027"/>
    </source>
</evidence>
<dbReference type="PANTHER" id="PTHR43622">
    <property type="entry name" value="3-DEHYDROQUINATE SYNTHASE"/>
    <property type="match status" value="1"/>
</dbReference>
<evidence type="ECO:0000256" key="3">
    <source>
        <dbReference type="ARBA" id="ARBA00022723"/>
    </source>
</evidence>
<feature type="domain" description="3-dehydroquinate synthase C-terminal" evidence="8">
    <location>
        <begin position="195"/>
        <end position="278"/>
    </location>
</feature>
<evidence type="ECO:0000313" key="9">
    <source>
        <dbReference type="EMBL" id="GHP00880.1"/>
    </source>
</evidence>
<dbReference type="InterPro" id="IPR056179">
    <property type="entry name" value="DHQS_C"/>
</dbReference>
<dbReference type="EMBL" id="BNJK01000003">
    <property type="protein sequence ID" value="GHP00880.1"/>
    <property type="molecule type" value="Genomic_DNA"/>
</dbReference>
<evidence type="ECO:0000259" key="8">
    <source>
        <dbReference type="Pfam" id="PF24621"/>
    </source>
</evidence>
<dbReference type="GO" id="GO:0003856">
    <property type="term" value="F:3-dehydroquinate synthase activity"/>
    <property type="evidence" value="ECO:0007669"/>
    <property type="project" value="TreeGrafter"/>
</dbReference>
<feature type="domain" description="3-dehydroquinate synthase N-terminal" evidence="7">
    <location>
        <begin position="76"/>
        <end position="193"/>
    </location>
</feature>
<dbReference type="InterPro" id="IPR050071">
    <property type="entry name" value="Dehydroquinate_synthase"/>
</dbReference>
<keyword evidence="10" id="KW-1185">Reference proteome</keyword>
<comment type="cofactor">
    <cofactor evidence="2">
        <name>Co(2+)</name>
        <dbReference type="ChEBI" id="CHEBI:48828"/>
    </cofactor>
</comment>
<protein>
    <submittedName>
        <fullName evidence="9">3-dehydroquinate synthase</fullName>
    </submittedName>
</protein>
<evidence type="ECO:0000256" key="1">
    <source>
        <dbReference type="ARBA" id="ARBA00001911"/>
    </source>
</evidence>
<sequence>MILTQREQHRFDVRGKGVPYGYPILVREAPDWQEFRLLFRALHADHITLVADAHLPQEMVQPIYEALCQVAPTLQLAIPADERQKTIETARSIWRAARANGGGTQQSCFVALGGGTIGNITGLAALLLTRGIRLVHIPTTLLAGTDSVLSLKQGVNEYVGTMLIKNLVGNYLAPQFVLEYLSYWQSLPATEIRSGVCELIKNVVAIRPDLFHPVKAFLKADAGYTIQDYAQILAWSVQAKQQVMQDDAFEKGTALVLEAGHAPIGHAIEAAATEMHMEAGISGQESWTRHDLLEMPGRLPHGFAIVLGLLASAHISRARGLQSDKEVRYLYELVEQNGAPTTLPPSLSPQRLLSIMKQDNKRGALPAREGYHAMVLLEHLGRPVMHGQIPMAYVSDQEVLFGLSALARA</sequence>
<dbReference type="InterPro" id="IPR030963">
    <property type="entry name" value="DHQ_synth_fam"/>
</dbReference>
<reference evidence="9" key="1">
    <citation type="submission" date="2020-10" db="EMBL/GenBank/DDBJ databases">
        <title>Taxonomic study of unclassified bacteria belonging to the class Ktedonobacteria.</title>
        <authorList>
            <person name="Yabe S."/>
            <person name="Wang C.M."/>
            <person name="Zheng Y."/>
            <person name="Sakai Y."/>
            <person name="Cavaletti L."/>
            <person name="Monciardini P."/>
            <person name="Donadio S."/>
        </authorList>
    </citation>
    <scope>NUCLEOTIDE SEQUENCE</scope>
    <source>
        <strain evidence="9">ID150040</strain>
    </source>
</reference>
<feature type="domain" description="3-dehydroquinate synthase C-terminal" evidence="8">
    <location>
        <begin position="297"/>
        <end position="361"/>
    </location>
</feature>
<keyword evidence="6" id="KW-0170">Cobalt</keyword>
<dbReference type="AlphaFoldDB" id="A0A8J3IZJ5"/>
<dbReference type="Pfam" id="PF01761">
    <property type="entry name" value="DHQ_synthase"/>
    <property type="match status" value="1"/>
</dbReference>
<comment type="cofactor">
    <cofactor evidence="1">
        <name>NAD(+)</name>
        <dbReference type="ChEBI" id="CHEBI:57540"/>
    </cofactor>
</comment>
<evidence type="ECO:0000256" key="5">
    <source>
        <dbReference type="ARBA" id="ARBA00023239"/>
    </source>
</evidence>
<dbReference type="Pfam" id="PF24621">
    <property type="entry name" value="DHQS_C"/>
    <property type="match status" value="2"/>
</dbReference>
<proteinExistence type="predicted"/>
<dbReference type="PIRSF" id="PIRSF001455">
    <property type="entry name" value="DHQ_synth"/>
    <property type="match status" value="1"/>
</dbReference>
<dbReference type="SUPFAM" id="SSF56796">
    <property type="entry name" value="Dehydroquinate synthase-like"/>
    <property type="match status" value="1"/>
</dbReference>
<dbReference type="Gene3D" id="3.40.50.1970">
    <property type="match status" value="1"/>
</dbReference>
<name>A0A8J3IZJ5_9CHLR</name>